<dbReference type="EMBL" id="CAJVQB010007550">
    <property type="protein sequence ID" value="CAG8705284.1"/>
    <property type="molecule type" value="Genomic_DNA"/>
</dbReference>
<organism evidence="1 2">
    <name type="scientific">Gigaspora margarita</name>
    <dbReference type="NCBI Taxonomy" id="4874"/>
    <lineage>
        <taxon>Eukaryota</taxon>
        <taxon>Fungi</taxon>
        <taxon>Fungi incertae sedis</taxon>
        <taxon>Mucoromycota</taxon>
        <taxon>Glomeromycotina</taxon>
        <taxon>Glomeromycetes</taxon>
        <taxon>Diversisporales</taxon>
        <taxon>Gigasporaceae</taxon>
        <taxon>Gigaspora</taxon>
    </lineage>
</organism>
<name>A0ABN7UZ31_GIGMA</name>
<dbReference type="Proteomes" id="UP000789901">
    <property type="component" value="Unassembled WGS sequence"/>
</dbReference>
<accession>A0ABN7UZ31</accession>
<evidence type="ECO:0000313" key="2">
    <source>
        <dbReference type="Proteomes" id="UP000789901"/>
    </source>
</evidence>
<comment type="caution">
    <text evidence="1">The sequence shown here is derived from an EMBL/GenBank/DDBJ whole genome shotgun (WGS) entry which is preliminary data.</text>
</comment>
<sequence>LYYEKNHKNYELENKLHTKQEKVLDFTENKKDFISDMMKNTDQ</sequence>
<keyword evidence="2" id="KW-1185">Reference proteome</keyword>
<gene>
    <name evidence="1" type="ORF">GMARGA_LOCUS12396</name>
</gene>
<reference evidence="1 2" key="1">
    <citation type="submission" date="2021-06" db="EMBL/GenBank/DDBJ databases">
        <authorList>
            <person name="Kallberg Y."/>
            <person name="Tangrot J."/>
            <person name="Rosling A."/>
        </authorList>
    </citation>
    <scope>NUCLEOTIDE SEQUENCE [LARGE SCALE GENOMIC DNA]</scope>
    <source>
        <strain evidence="1 2">120-4 pot B 10/14</strain>
    </source>
</reference>
<protein>
    <submittedName>
        <fullName evidence="1">7194_t:CDS:1</fullName>
    </submittedName>
</protein>
<feature type="non-terminal residue" evidence="1">
    <location>
        <position position="1"/>
    </location>
</feature>
<evidence type="ECO:0000313" key="1">
    <source>
        <dbReference type="EMBL" id="CAG8705284.1"/>
    </source>
</evidence>
<proteinExistence type="predicted"/>